<evidence type="ECO:0000256" key="6">
    <source>
        <dbReference type="ARBA" id="ARBA00022691"/>
    </source>
</evidence>
<dbReference type="Proteomes" id="UP000569329">
    <property type="component" value="Unassembled WGS sequence"/>
</dbReference>
<dbReference type="SUPFAM" id="SSF81799">
    <property type="entry name" value="Putative methyltransferase TM0872, insert domain"/>
    <property type="match status" value="1"/>
</dbReference>
<proteinExistence type="inferred from homology"/>
<dbReference type="GO" id="GO:0005737">
    <property type="term" value="C:cytoplasm"/>
    <property type="evidence" value="ECO:0007669"/>
    <property type="project" value="UniProtKB-SubCell"/>
</dbReference>
<comment type="similarity">
    <text evidence="1 7">Belongs to the methyltransferase superfamily. RsmH family.</text>
</comment>
<protein>
    <recommendedName>
        <fullName evidence="7">Ribosomal RNA small subunit methyltransferase H</fullName>
        <ecNumber evidence="7">2.1.1.199</ecNumber>
    </recommendedName>
    <alternativeName>
        <fullName evidence="7">16S rRNA m(4)C1402 methyltransferase</fullName>
    </alternativeName>
    <alternativeName>
        <fullName evidence="7">rRNA (cytosine-N(4)-)-methyltransferase RsmH</fullName>
    </alternativeName>
</protein>
<comment type="function">
    <text evidence="7">Specifically methylates the N4 position of cytidine in position 1402 (C1402) of 16S rRNA.</text>
</comment>
<comment type="subcellular location">
    <subcellularLocation>
        <location evidence="7">Cytoplasm</location>
    </subcellularLocation>
</comment>
<feature type="binding site" evidence="7">
    <location>
        <position position="127"/>
    </location>
    <ligand>
        <name>S-adenosyl-L-methionine</name>
        <dbReference type="ChEBI" id="CHEBI:59789"/>
    </ligand>
</feature>
<dbReference type="InterPro" id="IPR029063">
    <property type="entry name" value="SAM-dependent_MTases_sf"/>
</dbReference>
<evidence type="ECO:0000256" key="3">
    <source>
        <dbReference type="ARBA" id="ARBA00022552"/>
    </source>
</evidence>
<dbReference type="PANTHER" id="PTHR11265">
    <property type="entry name" value="S-ADENOSYL-METHYLTRANSFERASE MRAW"/>
    <property type="match status" value="1"/>
</dbReference>
<dbReference type="PANTHER" id="PTHR11265:SF0">
    <property type="entry name" value="12S RRNA N4-METHYLCYTIDINE METHYLTRANSFERASE"/>
    <property type="match status" value="1"/>
</dbReference>
<feature type="region of interest" description="Disordered" evidence="8">
    <location>
        <begin position="306"/>
        <end position="333"/>
    </location>
</feature>
<keyword evidence="4 7" id="KW-0489">Methyltransferase</keyword>
<dbReference type="EMBL" id="JACGWZ010000001">
    <property type="protein sequence ID" value="MBA8823410.1"/>
    <property type="molecule type" value="Genomic_DNA"/>
</dbReference>
<feature type="binding site" evidence="7">
    <location>
        <begin position="53"/>
        <end position="55"/>
    </location>
    <ligand>
        <name>S-adenosyl-L-methionine</name>
        <dbReference type="ChEBI" id="CHEBI:59789"/>
    </ligand>
</feature>
<keyword evidence="3 7" id="KW-0698">rRNA processing</keyword>
<keyword evidence="6 7" id="KW-0949">S-adenosyl-L-methionine</keyword>
<keyword evidence="2 7" id="KW-0963">Cytoplasm</keyword>
<dbReference type="InterPro" id="IPR002903">
    <property type="entry name" value="RsmH"/>
</dbReference>
<feature type="region of interest" description="Disordered" evidence="8">
    <location>
        <begin position="1"/>
        <end position="21"/>
    </location>
</feature>
<evidence type="ECO:0000256" key="5">
    <source>
        <dbReference type="ARBA" id="ARBA00022679"/>
    </source>
</evidence>
<evidence type="ECO:0000256" key="2">
    <source>
        <dbReference type="ARBA" id="ARBA00022490"/>
    </source>
</evidence>
<dbReference type="GO" id="GO:0071424">
    <property type="term" value="F:rRNA (cytosine-N4-)-methyltransferase activity"/>
    <property type="evidence" value="ECO:0007669"/>
    <property type="project" value="UniProtKB-UniRule"/>
</dbReference>
<dbReference type="PIRSF" id="PIRSF004486">
    <property type="entry name" value="MraW"/>
    <property type="match status" value="1"/>
</dbReference>
<evidence type="ECO:0000313" key="9">
    <source>
        <dbReference type="EMBL" id="MBA8823410.1"/>
    </source>
</evidence>
<keyword evidence="5 7" id="KW-0808">Transferase</keyword>
<reference evidence="9 10" key="1">
    <citation type="submission" date="2020-07" db="EMBL/GenBank/DDBJ databases">
        <title>Sequencing the genomes of 1000 actinobacteria strains.</title>
        <authorList>
            <person name="Klenk H.-P."/>
        </authorList>
    </citation>
    <scope>NUCLEOTIDE SEQUENCE [LARGE SCALE GENOMIC DNA]</scope>
    <source>
        <strain evidence="9 10">DSM 45975</strain>
    </source>
</reference>
<dbReference type="SUPFAM" id="SSF53335">
    <property type="entry name" value="S-adenosyl-L-methionine-dependent methyltransferases"/>
    <property type="match status" value="1"/>
</dbReference>
<dbReference type="NCBIfam" id="TIGR00006">
    <property type="entry name" value="16S rRNA (cytosine(1402)-N(4))-methyltransferase RsmH"/>
    <property type="match status" value="1"/>
</dbReference>
<dbReference type="GO" id="GO:0070475">
    <property type="term" value="P:rRNA base methylation"/>
    <property type="evidence" value="ECO:0007669"/>
    <property type="project" value="UniProtKB-UniRule"/>
</dbReference>
<evidence type="ECO:0000256" key="4">
    <source>
        <dbReference type="ARBA" id="ARBA00022603"/>
    </source>
</evidence>
<dbReference type="EC" id="2.1.1.199" evidence="7"/>
<comment type="catalytic activity">
    <reaction evidence="7">
        <text>cytidine(1402) in 16S rRNA + S-adenosyl-L-methionine = N(4)-methylcytidine(1402) in 16S rRNA + S-adenosyl-L-homocysteine + H(+)</text>
        <dbReference type="Rhea" id="RHEA:42928"/>
        <dbReference type="Rhea" id="RHEA-COMP:10286"/>
        <dbReference type="Rhea" id="RHEA-COMP:10287"/>
        <dbReference type="ChEBI" id="CHEBI:15378"/>
        <dbReference type="ChEBI" id="CHEBI:57856"/>
        <dbReference type="ChEBI" id="CHEBI:59789"/>
        <dbReference type="ChEBI" id="CHEBI:74506"/>
        <dbReference type="ChEBI" id="CHEBI:82748"/>
        <dbReference type="EC" id="2.1.1.199"/>
    </reaction>
</comment>
<evidence type="ECO:0000313" key="10">
    <source>
        <dbReference type="Proteomes" id="UP000569329"/>
    </source>
</evidence>
<dbReference type="Pfam" id="PF01795">
    <property type="entry name" value="Methyltransf_5"/>
    <property type="match status" value="1"/>
</dbReference>
<keyword evidence="10" id="KW-1185">Reference proteome</keyword>
<comment type="caution">
    <text evidence="9">The sequence shown here is derived from an EMBL/GenBank/DDBJ whole genome shotgun (WGS) entry which is preliminary data.</text>
</comment>
<dbReference type="Gene3D" id="1.10.150.170">
    <property type="entry name" value="Putative methyltransferase TM0872, insert domain"/>
    <property type="match status" value="1"/>
</dbReference>
<dbReference type="AlphaFoldDB" id="A0A839DR18"/>
<dbReference type="RefSeq" id="WP_182542727.1">
    <property type="nucleotide sequence ID" value="NZ_JACGWZ010000001.1"/>
</dbReference>
<organism evidence="9 10">
    <name type="scientific">Halosaccharopolyspora lacisalsi</name>
    <dbReference type="NCBI Taxonomy" id="1000566"/>
    <lineage>
        <taxon>Bacteria</taxon>
        <taxon>Bacillati</taxon>
        <taxon>Actinomycetota</taxon>
        <taxon>Actinomycetes</taxon>
        <taxon>Pseudonocardiales</taxon>
        <taxon>Pseudonocardiaceae</taxon>
        <taxon>Halosaccharopolyspora</taxon>
    </lineage>
</organism>
<sequence length="333" mass="36543">MADQNRERDSDHACDESARNEHVPVSLRRTLELLEPAVSERPAVVVDATLGLGGHAEALLSAHPRLTLVGLDRDPHALRLAERRLAPYADRIHLVRAVYDELPEVLERLGLSEVRGVLFDLGVSSLQLDRGERGFSYSQDAPLDMRMDTEAGPTAADVLNTYSAKELARVLGRYGEEKFASKIANAVVRERERDPFADSGRLVQLLYDTVPAASRRTGGHPAKRTFQALRIEVNGELEALKRALPVALDSLARGGRIVVMSYHSLEDRITKRALAERATSSTPVDLPVELPGHGPQLRLLTRGAELAGEEETATNPRAASVRLRAAERIKEGD</sequence>
<feature type="binding site" evidence="7">
    <location>
        <position position="120"/>
    </location>
    <ligand>
        <name>S-adenosyl-L-methionine</name>
        <dbReference type="ChEBI" id="CHEBI:59789"/>
    </ligand>
</feature>
<name>A0A839DR18_9PSEU</name>
<dbReference type="HAMAP" id="MF_01007">
    <property type="entry name" value="16SrRNA_methyltr_H"/>
    <property type="match status" value="1"/>
</dbReference>
<dbReference type="InterPro" id="IPR023397">
    <property type="entry name" value="SAM-dep_MeTrfase_MraW_recog"/>
</dbReference>
<dbReference type="FunFam" id="1.10.150.170:FF:000001">
    <property type="entry name" value="Ribosomal RNA small subunit methyltransferase H"/>
    <property type="match status" value="1"/>
</dbReference>
<evidence type="ECO:0000256" key="8">
    <source>
        <dbReference type="SAM" id="MobiDB-lite"/>
    </source>
</evidence>
<dbReference type="Gene3D" id="3.40.50.150">
    <property type="entry name" value="Vaccinia Virus protein VP39"/>
    <property type="match status" value="1"/>
</dbReference>
<evidence type="ECO:0000256" key="7">
    <source>
        <dbReference type="HAMAP-Rule" id="MF_01007"/>
    </source>
</evidence>
<evidence type="ECO:0000256" key="1">
    <source>
        <dbReference type="ARBA" id="ARBA00010396"/>
    </source>
</evidence>
<feature type="binding site" evidence="7">
    <location>
        <position position="72"/>
    </location>
    <ligand>
        <name>S-adenosyl-L-methionine</name>
        <dbReference type="ChEBI" id="CHEBI:59789"/>
    </ligand>
</feature>
<gene>
    <name evidence="7" type="primary">rsmH</name>
    <name evidence="9" type="ORF">FHX42_000739</name>
</gene>
<feature type="binding site" evidence="7">
    <location>
        <position position="99"/>
    </location>
    <ligand>
        <name>S-adenosyl-L-methionine</name>
        <dbReference type="ChEBI" id="CHEBI:59789"/>
    </ligand>
</feature>
<accession>A0A839DR18</accession>
<feature type="compositionally biased region" description="Basic and acidic residues" evidence="8">
    <location>
        <begin position="324"/>
        <end position="333"/>
    </location>
</feature>